<dbReference type="EMBL" id="JBHSLV010000047">
    <property type="protein sequence ID" value="MFC5395357.1"/>
    <property type="molecule type" value="Genomic_DNA"/>
</dbReference>
<organism evidence="2 3">
    <name type="scientific">Bosea vestrisii</name>
    <dbReference type="NCBI Taxonomy" id="151416"/>
    <lineage>
        <taxon>Bacteria</taxon>
        <taxon>Pseudomonadati</taxon>
        <taxon>Pseudomonadota</taxon>
        <taxon>Alphaproteobacteria</taxon>
        <taxon>Hyphomicrobiales</taxon>
        <taxon>Boseaceae</taxon>
        <taxon>Bosea</taxon>
    </lineage>
</organism>
<dbReference type="Proteomes" id="UP001596104">
    <property type="component" value="Unassembled WGS sequence"/>
</dbReference>
<comment type="caution">
    <text evidence="2">The sequence shown here is derived from an EMBL/GenBank/DDBJ whole genome shotgun (WGS) entry which is preliminary data.</text>
</comment>
<keyword evidence="3" id="KW-1185">Reference proteome</keyword>
<accession>A0ABW0HG14</accession>
<protein>
    <submittedName>
        <fullName evidence="2">Uncharacterized protein</fullName>
    </submittedName>
</protein>
<evidence type="ECO:0000256" key="1">
    <source>
        <dbReference type="SAM" id="SignalP"/>
    </source>
</evidence>
<reference evidence="3" key="1">
    <citation type="journal article" date="2019" name="Int. J. Syst. Evol. Microbiol.">
        <title>The Global Catalogue of Microorganisms (GCM) 10K type strain sequencing project: providing services to taxonomists for standard genome sequencing and annotation.</title>
        <authorList>
            <consortium name="The Broad Institute Genomics Platform"/>
            <consortium name="The Broad Institute Genome Sequencing Center for Infectious Disease"/>
            <person name="Wu L."/>
            <person name="Ma J."/>
        </authorList>
    </citation>
    <scope>NUCLEOTIDE SEQUENCE [LARGE SCALE GENOMIC DNA]</scope>
    <source>
        <strain evidence="3">CGMCC 1.16326</strain>
    </source>
</reference>
<sequence length="131" mass="13695">MSAIDLRLACLVLLAGAALLAGTLVARAQPEPTFRASCSELRTALKSLAGKEGELVTIEVEGPLAMVKTGAGVTYLGVCQAPDPQVLCVTYDSNGRDTGERIVVSGGWEQVGPDHVRLDPCLHFLPGEPVP</sequence>
<dbReference type="RefSeq" id="WP_377011253.1">
    <property type="nucleotide sequence ID" value="NZ_JBHSLV010000047.1"/>
</dbReference>
<keyword evidence="1" id="KW-0732">Signal</keyword>
<proteinExistence type="predicted"/>
<feature type="signal peptide" evidence="1">
    <location>
        <begin position="1"/>
        <end position="28"/>
    </location>
</feature>
<gene>
    <name evidence="2" type="ORF">ACFPPC_22260</name>
</gene>
<name>A0ABW0HG14_9HYPH</name>
<evidence type="ECO:0000313" key="2">
    <source>
        <dbReference type="EMBL" id="MFC5395357.1"/>
    </source>
</evidence>
<feature type="chain" id="PRO_5046046016" evidence="1">
    <location>
        <begin position="29"/>
        <end position="131"/>
    </location>
</feature>
<evidence type="ECO:0000313" key="3">
    <source>
        <dbReference type="Proteomes" id="UP001596104"/>
    </source>
</evidence>